<evidence type="ECO:0000256" key="5">
    <source>
        <dbReference type="ARBA" id="ARBA00023157"/>
    </source>
</evidence>
<dbReference type="Pfam" id="PF05090">
    <property type="entry name" value="HTTM"/>
    <property type="match status" value="1"/>
</dbReference>
<evidence type="ECO:0000256" key="6">
    <source>
        <dbReference type="ARBA" id="ARBA00023239"/>
    </source>
</evidence>
<feature type="transmembrane region" description="Helical" evidence="7">
    <location>
        <begin position="12"/>
        <end position="41"/>
    </location>
</feature>
<accession>A0A443SJE3</accession>
<evidence type="ECO:0000313" key="10">
    <source>
        <dbReference type="Proteomes" id="UP000288716"/>
    </source>
</evidence>
<feature type="transmembrane region" description="Helical" evidence="7">
    <location>
        <begin position="75"/>
        <end position="96"/>
    </location>
</feature>
<protein>
    <submittedName>
        <fullName evidence="9">Vitamin K-dependent gamma-carboxylase-like protein</fullName>
    </submittedName>
</protein>
<dbReference type="PANTHER" id="PTHR12639">
    <property type="entry name" value="VITAMIN K-DEPENDENT GAMMA-CARBOXYLASE"/>
    <property type="match status" value="1"/>
</dbReference>
<dbReference type="STRING" id="299467.A0A443SJE3"/>
<comment type="caution">
    <text evidence="9">The sequence shown here is derived from an EMBL/GenBank/DDBJ whole genome shotgun (WGS) entry which is preliminary data.</text>
</comment>
<evidence type="ECO:0000256" key="2">
    <source>
        <dbReference type="ARBA" id="ARBA00022692"/>
    </source>
</evidence>
<evidence type="ECO:0000256" key="1">
    <source>
        <dbReference type="ARBA" id="ARBA00004127"/>
    </source>
</evidence>
<dbReference type="PANTHER" id="PTHR12639:SF6">
    <property type="entry name" value="VITAMIN K-DEPENDENT GAMMA-CARBOXYLASE"/>
    <property type="match status" value="1"/>
</dbReference>
<dbReference type="GO" id="GO:0008488">
    <property type="term" value="F:gamma-glutamyl carboxylase activity"/>
    <property type="evidence" value="ECO:0007669"/>
    <property type="project" value="InterPro"/>
</dbReference>
<keyword evidence="5" id="KW-1015">Disulfide bond</keyword>
<gene>
    <name evidence="9" type="ORF">B4U80_10421</name>
</gene>
<feature type="transmembrane region" description="Helical" evidence="7">
    <location>
        <begin position="126"/>
        <end position="146"/>
    </location>
</feature>
<evidence type="ECO:0000313" key="9">
    <source>
        <dbReference type="EMBL" id="RWS27648.1"/>
    </source>
</evidence>
<evidence type="ECO:0000256" key="4">
    <source>
        <dbReference type="ARBA" id="ARBA00023136"/>
    </source>
</evidence>
<dbReference type="GO" id="GO:0012505">
    <property type="term" value="C:endomembrane system"/>
    <property type="evidence" value="ECO:0007669"/>
    <property type="project" value="UniProtKB-SubCell"/>
</dbReference>
<feature type="transmembrane region" description="Helical" evidence="7">
    <location>
        <begin position="310"/>
        <end position="328"/>
    </location>
</feature>
<feature type="transmembrane region" description="Helical" evidence="7">
    <location>
        <begin position="213"/>
        <end position="233"/>
    </location>
</feature>
<feature type="transmembrane region" description="Helical" evidence="7">
    <location>
        <begin position="158"/>
        <end position="177"/>
    </location>
</feature>
<comment type="subcellular location">
    <subcellularLocation>
        <location evidence="1">Endomembrane system</location>
        <topology evidence="1">Multi-pass membrane protein</topology>
    </subcellularLocation>
</comment>
<dbReference type="EMBL" id="NCKV01001860">
    <property type="protein sequence ID" value="RWS27648.1"/>
    <property type="molecule type" value="Genomic_DNA"/>
</dbReference>
<organism evidence="9 10">
    <name type="scientific">Leptotrombidium deliense</name>
    <dbReference type="NCBI Taxonomy" id="299467"/>
    <lineage>
        <taxon>Eukaryota</taxon>
        <taxon>Metazoa</taxon>
        <taxon>Ecdysozoa</taxon>
        <taxon>Arthropoda</taxon>
        <taxon>Chelicerata</taxon>
        <taxon>Arachnida</taxon>
        <taxon>Acari</taxon>
        <taxon>Acariformes</taxon>
        <taxon>Trombidiformes</taxon>
        <taxon>Prostigmata</taxon>
        <taxon>Anystina</taxon>
        <taxon>Parasitengona</taxon>
        <taxon>Trombiculoidea</taxon>
        <taxon>Trombiculidae</taxon>
        <taxon>Leptotrombidium</taxon>
    </lineage>
</organism>
<keyword evidence="6" id="KW-0456">Lyase</keyword>
<dbReference type="GO" id="GO:0019842">
    <property type="term" value="F:vitamin binding"/>
    <property type="evidence" value="ECO:0007669"/>
    <property type="project" value="TreeGrafter"/>
</dbReference>
<dbReference type="InterPro" id="IPR053935">
    <property type="entry name" value="VKGC_lumenal_dom"/>
</dbReference>
<keyword evidence="10" id="KW-1185">Reference proteome</keyword>
<dbReference type="Pfam" id="PF22777">
    <property type="entry name" value="VKGC_lumenal_dom"/>
    <property type="match status" value="1"/>
</dbReference>
<keyword evidence="2 7" id="KW-0812">Transmembrane</keyword>
<evidence type="ECO:0000256" key="7">
    <source>
        <dbReference type="SAM" id="Phobius"/>
    </source>
</evidence>
<feature type="transmembrane region" description="Helical" evidence="7">
    <location>
        <begin position="253"/>
        <end position="272"/>
    </location>
</feature>
<proteinExistence type="predicted"/>
<keyword evidence="4 7" id="KW-0472">Membrane</keyword>
<dbReference type="OrthoDB" id="206689at2759"/>
<keyword evidence="3 7" id="KW-1133">Transmembrane helix</keyword>
<reference evidence="9 10" key="1">
    <citation type="journal article" date="2018" name="Gigascience">
        <title>Genomes of trombidid mites reveal novel predicted allergens and laterally-transferred genes associated with secondary metabolism.</title>
        <authorList>
            <person name="Dong X."/>
            <person name="Chaisiri K."/>
            <person name="Xia D."/>
            <person name="Armstrong S.D."/>
            <person name="Fang Y."/>
            <person name="Donnelly M.J."/>
            <person name="Kadowaki T."/>
            <person name="McGarry J.W."/>
            <person name="Darby A.C."/>
            <person name="Makepeace B.L."/>
        </authorList>
    </citation>
    <scope>NUCLEOTIDE SEQUENCE [LARGE SCALE GENOMIC DNA]</scope>
    <source>
        <strain evidence="9">UoL-UT</strain>
    </source>
</reference>
<name>A0A443SJE3_9ACAR</name>
<evidence type="ECO:0000259" key="8">
    <source>
        <dbReference type="SMART" id="SM00752"/>
    </source>
</evidence>
<feature type="domain" description="HTTM-like" evidence="8">
    <location>
        <begin position="20"/>
        <end position="276"/>
    </location>
</feature>
<evidence type="ECO:0000256" key="3">
    <source>
        <dbReference type="ARBA" id="ARBA00022989"/>
    </source>
</evidence>
<dbReference type="AlphaFoldDB" id="A0A443SJE3"/>
<dbReference type="InterPro" id="IPR053934">
    <property type="entry name" value="HTTM_dom"/>
</dbReference>
<dbReference type="VEuPathDB" id="VectorBase:LDEU004393"/>
<feature type="transmembrane region" description="Helical" evidence="7">
    <location>
        <begin position="103"/>
        <end position="120"/>
    </location>
</feature>
<dbReference type="InterPro" id="IPR007782">
    <property type="entry name" value="VKG_COase"/>
</dbReference>
<dbReference type="InterPro" id="IPR011020">
    <property type="entry name" value="HTTM-like"/>
</dbReference>
<dbReference type="SMART" id="SM00752">
    <property type="entry name" value="HTTM"/>
    <property type="match status" value="1"/>
</dbReference>
<sequence length="575" mass="67589">MVFFSGTIMKYIRLFILLLMREVSAYNLAIIRIVFGILMIVDTVHERGLASAETRWNDPLRCRFPLFHSLKPLPFQWMCFVYFCMLTGAFGIVIGYKFKFSSFTYLVGYVYILLLDKSYWNNHSYLFALITFLLMFSDASAVWSIDSYINGEREKIKFVNYFVIRFQVSLVYFYAGLKKANSEWIGGHSMYFLSEHWVFASFRFLLSNGDIDLYVVHWGGFLIDISVGVLLLIDKTRNIGYVFCALFNLMNSRMFSIGMFPYVMLAVLPIYSSPDWPLKFIRFLFGRKRSTKQLNTHIAHKNLHITAKEVFWCALVSIYIVIQLFLPFSHHFTQGYNTWTNGLYGYSWDMMLHNWKVYSKRITLIANDGKTRMNINVDNWTPNDRWTHHADMLKQLATCVQQRFESKGFNNVQLYFDIWISLNGRFIQRVYDPKVDLVKAEWSPFRKPNWVLPIIQQLTEWRQKLKQLDAHVPDNTEFAFFADFPGFEVINYVGPHVHNAKLQALSGWAVVHIENDERRVLSRGDEIKLCTSCYHSIRTIKSDPFCFAYIYNLKINAENRSAVCIASKHNAYHKR</sequence>
<dbReference type="Proteomes" id="UP000288716">
    <property type="component" value="Unassembled WGS sequence"/>
</dbReference>